<feature type="transmembrane region" description="Helical" evidence="8">
    <location>
        <begin position="259"/>
        <end position="282"/>
    </location>
</feature>
<dbReference type="PANTHER" id="PTHR42929">
    <property type="entry name" value="INNER MEMBRANE ABC TRANSPORTER PERMEASE PROTEIN YDCU-RELATED-RELATED"/>
    <property type="match status" value="1"/>
</dbReference>
<protein>
    <submittedName>
        <fullName evidence="10">ABC transporter permease</fullName>
    </submittedName>
</protein>
<dbReference type="Gene3D" id="1.10.3720.10">
    <property type="entry name" value="MetI-like"/>
    <property type="match status" value="1"/>
</dbReference>
<evidence type="ECO:0000256" key="3">
    <source>
        <dbReference type="ARBA" id="ARBA00022448"/>
    </source>
</evidence>
<evidence type="ECO:0000259" key="9">
    <source>
        <dbReference type="PROSITE" id="PS50928"/>
    </source>
</evidence>
<dbReference type="Proteomes" id="UP001139447">
    <property type="component" value="Unassembled WGS sequence"/>
</dbReference>
<dbReference type="GO" id="GO:0005886">
    <property type="term" value="C:plasma membrane"/>
    <property type="evidence" value="ECO:0007669"/>
    <property type="project" value="UniProtKB-SubCell"/>
</dbReference>
<feature type="domain" description="ABC transmembrane type-1" evidence="9">
    <location>
        <begin position="76"/>
        <end position="282"/>
    </location>
</feature>
<keyword evidence="5 8" id="KW-0812">Transmembrane</keyword>
<evidence type="ECO:0000313" key="11">
    <source>
        <dbReference type="Proteomes" id="UP001139447"/>
    </source>
</evidence>
<name>A0A9X1W2E0_9BURK</name>
<feature type="transmembrane region" description="Helical" evidence="8">
    <location>
        <begin position="75"/>
        <end position="100"/>
    </location>
</feature>
<keyword evidence="7 8" id="KW-0472">Membrane</keyword>
<feature type="transmembrane region" description="Helical" evidence="8">
    <location>
        <begin position="194"/>
        <end position="211"/>
    </location>
</feature>
<keyword evidence="11" id="KW-1185">Reference proteome</keyword>
<dbReference type="PROSITE" id="PS50928">
    <property type="entry name" value="ABC_TM1"/>
    <property type="match status" value="1"/>
</dbReference>
<accession>A0A9X1W2E0</accession>
<keyword evidence="3 8" id="KW-0813">Transport</keyword>
<evidence type="ECO:0000256" key="8">
    <source>
        <dbReference type="RuleBase" id="RU363032"/>
    </source>
</evidence>
<dbReference type="AlphaFoldDB" id="A0A9X1W2E0"/>
<evidence type="ECO:0000256" key="7">
    <source>
        <dbReference type="ARBA" id="ARBA00023136"/>
    </source>
</evidence>
<dbReference type="InterPro" id="IPR035906">
    <property type="entry name" value="MetI-like_sf"/>
</dbReference>
<organism evidence="10 11">
    <name type="scientific">Variovorax terrae</name>
    <dbReference type="NCBI Taxonomy" id="2923278"/>
    <lineage>
        <taxon>Bacteria</taxon>
        <taxon>Pseudomonadati</taxon>
        <taxon>Pseudomonadota</taxon>
        <taxon>Betaproteobacteria</taxon>
        <taxon>Burkholderiales</taxon>
        <taxon>Comamonadaceae</taxon>
        <taxon>Variovorax</taxon>
    </lineage>
</organism>
<comment type="similarity">
    <text evidence="2">Belongs to the binding-protein-dependent transport system permease family. CysTW subfamily.</text>
</comment>
<dbReference type="Pfam" id="PF00528">
    <property type="entry name" value="BPD_transp_1"/>
    <property type="match status" value="1"/>
</dbReference>
<evidence type="ECO:0000256" key="1">
    <source>
        <dbReference type="ARBA" id="ARBA00004651"/>
    </source>
</evidence>
<dbReference type="InterPro" id="IPR000515">
    <property type="entry name" value="MetI-like"/>
</dbReference>
<proteinExistence type="inferred from homology"/>
<evidence type="ECO:0000256" key="2">
    <source>
        <dbReference type="ARBA" id="ARBA00007069"/>
    </source>
</evidence>
<evidence type="ECO:0000256" key="4">
    <source>
        <dbReference type="ARBA" id="ARBA00022475"/>
    </source>
</evidence>
<feature type="transmembrane region" description="Helical" evidence="8">
    <location>
        <begin position="162"/>
        <end position="182"/>
    </location>
</feature>
<dbReference type="CDD" id="cd06261">
    <property type="entry name" value="TM_PBP2"/>
    <property type="match status" value="1"/>
</dbReference>
<dbReference type="RefSeq" id="WP_243307765.1">
    <property type="nucleotide sequence ID" value="NZ_JALGBI010000002.1"/>
</dbReference>
<sequence>MATHVLPAAAARPRGLERREQRWALLNVSPAAALIFALLAVPLLWLFALSFTGPQGGFTLDNYARIFDDTSYARAFYLTAWLAVVTTVVCALAGYVLAYAMTLMPRWAATLVMALVALPFWTSVLVRTYAWLVLLQNRGIVNTLLLKSGLIDTPIPMMHNAVGALVGMVHIMLPFMVFPLYAALQKVDPDHTRAAAGMGASPLYTFWHVFFPQTMAGIVAGCVLVFVLCLGFYITPALLGGGRTVVMSILIEHEVNSSMNWGTASAVAIFFVAAVLAIFAAAGRYMPVERLFQK</sequence>
<keyword evidence="4" id="KW-1003">Cell membrane</keyword>
<evidence type="ECO:0000256" key="5">
    <source>
        <dbReference type="ARBA" id="ARBA00022692"/>
    </source>
</evidence>
<keyword evidence="6 8" id="KW-1133">Transmembrane helix</keyword>
<gene>
    <name evidence="10" type="ORF">MMF98_16470</name>
</gene>
<feature type="transmembrane region" description="Helical" evidence="8">
    <location>
        <begin position="107"/>
        <end position="124"/>
    </location>
</feature>
<dbReference type="EMBL" id="JALGBI010000002">
    <property type="protein sequence ID" value="MCJ0764813.1"/>
    <property type="molecule type" value="Genomic_DNA"/>
</dbReference>
<comment type="caution">
    <text evidence="10">The sequence shown here is derived from an EMBL/GenBank/DDBJ whole genome shotgun (WGS) entry which is preliminary data.</text>
</comment>
<reference evidence="10" key="1">
    <citation type="submission" date="2022-03" db="EMBL/GenBank/DDBJ databases">
        <authorList>
            <person name="Woo C.Y."/>
        </authorList>
    </citation>
    <scope>NUCLEOTIDE SEQUENCE</scope>
    <source>
        <strain evidence="10">CYS-02</strain>
    </source>
</reference>
<evidence type="ECO:0000256" key="6">
    <source>
        <dbReference type="ARBA" id="ARBA00022989"/>
    </source>
</evidence>
<feature type="transmembrane region" description="Helical" evidence="8">
    <location>
        <begin position="218"/>
        <end position="239"/>
    </location>
</feature>
<dbReference type="PANTHER" id="PTHR42929:SF5">
    <property type="entry name" value="ABC TRANSPORTER PERMEASE PROTEIN"/>
    <property type="match status" value="1"/>
</dbReference>
<dbReference type="GO" id="GO:0055085">
    <property type="term" value="P:transmembrane transport"/>
    <property type="evidence" value="ECO:0007669"/>
    <property type="project" value="InterPro"/>
</dbReference>
<feature type="transmembrane region" description="Helical" evidence="8">
    <location>
        <begin position="24"/>
        <end position="48"/>
    </location>
</feature>
<comment type="subcellular location">
    <subcellularLocation>
        <location evidence="1 8">Cell membrane</location>
        <topology evidence="1 8">Multi-pass membrane protein</topology>
    </subcellularLocation>
</comment>
<evidence type="ECO:0000313" key="10">
    <source>
        <dbReference type="EMBL" id="MCJ0764813.1"/>
    </source>
</evidence>
<dbReference type="SUPFAM" id="SSF161098">
    <property type="entry name" value="MetI-like"/>
    <property type="match status" value="1"/>
</dbReference>